<evidence type="ECO:0000256" key="2">
    <source>
        <dbReference type="ARBA" id="ARBA00023027"/>
    </source>
</evidence>
<dbReference type="EC" id="1.2.1.8" evidence="4"/>
<dbReference type="GO" id="GO:0110095">
    <property type="term" value="P:cellular detoxification of aldehyde"/>
    <property type="evidence" value="ECO:0007669"/>
    <property type="project" value="UniProtKB-ARBA"/>
</dbReference>
<feature type="domain" description="Aldehyde dehydrogenase" evidence="3">
    <location>
        <begin position="16"/>
        <end position="59"/>
    </location>
</feature>
<proteinExistence type="inferred from homology"/>
<comment type="caution">
    <text evidence="4">The sequence shown here is derived from an EMBL/GenBank/DDBJ whole genome shotgun (WGS) entry which is preliminary data.</text>
</comment>
<keyword evidence="2" id="KW-0520">NAD</keyword>
<name>A0ABD1ICZ4_SALDI</name>
<accession>A0ABD1ICZ4</accession>
<evidence type="ECO:0000313" key="5">
    <source>
        <dbReference type="Proteomes" id="UP001567538"/>
    </source>
</evidence>
<dbReference type="InterPro" id="IPR016161">
    <property type="entry name" value="Ald_DH/histidinol_DH"/>
</dbReference>
<organism evidence="4 5">
    <name type="scientific">Salvia divinorum</name>
    <name type="common">Maria pastora</name>
    <name type="synonym">Diviner's sage</name>
    <dbReference type="NCBI Taxonomy" id="28513"/>
    <lineage>
        <taxon>Eukaryota</taxon>
        <taxon>Viridiplantae</taxon>
        <taxon>Streptophyta</taxon>
        <taxon>Embryophyta</taxon>
        <taxon>Tracheophyta</taxon>
        <taxon>Spermatophyta</taxon>
        <taxon>Magnoliopsida</taxon>
        <taxon>eudicotyledons</taxon>
        <taxon>Gunneridae</taxon>
        <taxon>Pentapetalae</taxon>
        <taxon>asterids</taxon>
        <taxon>lamiids</taxon>
        <taxon>Lamiales</taxon>
        <taxon>Lamiaceae</taxon>
        <taxon>Nepetoideae</taxon>
        <taxon>Mentheae</taxon>
        <taxon>Salviinae</taxon>
        <taxon>Salvia</taxon>
        <taxon>Salvia subgen. Calosphace</taxon>
    </lineage>
</organism>
<comment type="similarity">
    <text evidence="1">Belongs to the aldehyde dehydrogenase family.</text>
</comment>
<dbReference type="GO" id="GO:0019145">
    <property type="term" value="F:aminobutyraldehyde dehydrogenase (NAD+) activity"/>
    <property type="evidence" value="ECO:0007669"/>
    <property type="project" value="UniProtKB-ARBA"/>
</dbReference>
<evidence type="ECO:0000313" key="4">
    <source>
        <dbReference type="EMBL" id="KAL1566237.1"/>
    </source>
</evidence>
<protein>
    <submittedName>
        <fullName evidence="4">Aminoaldehyde dehydrogenase 2, peroxisomal</fullName>
        <ecNumber evidence="4">1.2.1.8</ecNumber>
    </submittedName>
</protein>
<dbReference type="AlphaFoldDB" id="A0ABD1ICZ4"/>
<dbReference type="Proteomes" id="UP001567538">
    <property type="component" value="Unassembled WGS sequence"/>
</dbReference>
<dbReference type="GO" id="GO:0008802">
    <property type="term" value="F:betaine-aldehyde dehydrogenase (NAD+) activity"/>
    <property type="evidence" value="ECO:0007669"/>
    <property type="project" value="UniProtKB-EC"/>
</dbReference>
<dbReference type="EMBL" id="JBEAFC010000002">
    <property type="protein sequence ID" value="KAL1566237.1"/>
    <property type="molecule type" value="Genomic_DNA"/>
</dbReference>
<keyword evidence="4" id="KW-0560">Oxidoreductase</keyword>
<reference evidence="4 5" key="1">
    <citation type="submission" date="2024-06" db="EMBL/GenBank/DDBJ databases">
        <title>A chromosome level genome sequence of Diviner's sage (Salvia divinorum).</title>
        <authorList>
            <person name="Ford S.A."/>
            <person name="Ro D.-K."/>
            <person name="Ness R.W."/>
            <person name="Phillips M.A."/>
        </authorList>
    </citation>
    <scope>NUCLEOTIDE SEQUENCE [LARGE SCALE GENOMIC DNA]</scope>
    <source>
        <strain evidence="4">SAF-2024a</strain>
        <tissue evidence="4">Leaf</tissue>
    </source>
</reference>
<sequence length="85" mass="9234">MAITIPSRQLFIGGEWREPVHENRIPIINPAAEEIIGDIPAATAEDVKIAVETARKAVVRNGGKDWATRMGHTVPSISVPLLLKV</sequence>
<dbReference type="Pfam" id="PF00171">
    <property type="entry name" value="Aldedh"/>
    <property type="match status" value="1"/>
</dbReference>
<dbReference type="InterPro" id="IPR015590">
    <property type="entry name" value="Aldehyde_DH_dom"/>
</dbReference>
<evidence type="ECO:0000256" key="1">
    <source>
        <dbReference type="ARBA" id="ARBA00009986"/>
    </source>
</evidence>
<dbReference type="SUPFAM" id="SSF53720">
    <property type="entry name" value="ALDH-like"/>
    <property type="match status" value="1"/>
</dbReference>
<evidence type="ECO:0000259" key="3">
    <source>
        <dbReference type="Pfam" id="PF00171"/>
    </source>
</evidence>
<keyword evidence="5" id="KW-1185">Reference proteome</keyword>
<dbReference type="Gene3D" id="3.40.605.10">
    <property type="entry name" value="Aldehyde Dehydrogenase, Chain A, domain 1"/>
    <property type="match status" value="1"/>
</dbReference>
<dbReference type="InterPro" id="IPR016162">
    <property type="entry name" value="Ald_DH_N"/>
</dbReference>
<dbReference type="PANTHER" id="PTHR43860:SF2">
    <property type="entry name" value="BETAINE ALDEHYDE DEHYDROGENASE-RELATED"/>
    <property type="match status" value="1"/>
</dbReference>
<dbReference type="PANTHER" id="PTHR43860">
    <property type="entry name" value="BETAINE ALDEHYDE DEHYDROGENASE"/>
    <property type="match status" value="1"/>
</dbReference>
<gene>
    <name evidence="4" type="primary">AMADH2</name>
    <name evidence="4" type="ORF">AAHA92_01869</name>
</gene>